<dbReference type="PANTHER" id="PTHR34129">
    <property type="entry name" value="BLR1139 PROTEIN"/>
    <property type="match status" value="1"/>
</dbReference>
<evidence type="ECO:0000313" key="1">
    <source>
        <dbReference type="EMBL" id="MCW6535591.1"/>
    </source>
</evidence>
<dbReference type="Pfam" id="PF06108">
    <property type="entry name" value="DUF952"/>
    <property type="match status" value="1"/>
</dbReference>
<proteinExistence type="predicted"/>
<comment type="caution">
    <text evidence="1">The sequence shown here is derived from an EMBL/GenBank/DDBJ whole genome shotgun (WGS) entry which is preliminary data.</text>
</comment>
<organism evidence="1 2">
    <name type="scientific">Sphingomonas lycopersici</name>
    <dbReference type="NCBI Taxonomy" id="2951807"/>
    <lineage>
        <taxon>Bacteria</taxon>
        <taxon>Pseudomonadati</taxon>
        <taxon>Pseudomonadota</taxon>
        <taxon>Alphaproteobacteria</taxon>
        <taxon>Sphingomonadales</taxon>
        <taxon>Sphingomonadaceae</taxon>
        <taxon>Sphingomonas</taxon>
    </lineage>
</organism>
<dbReference type="InterPro" id="IPR009297">
    <property type="entry name" value="DUF952"/>
</dbReference>
<sequence length="119" mass="12825">MSDRPTVAYKVLTADQMAALERDGDFAGAPVDLADGYIHLSTAAQLTETVDKHFAGQSDLHVAAVDLTSFDDISLRWEASRGGQLFPHLYDGPLLLETVIAYGPLERDADGRVRLPVAG</sequence>
<keyword evidence="2" id="KW-1185">Reference proteome</keyword>
<dbReference type="Proteomes" id="UP001165565">
    <property type="component" value="Unassembled WGS sequence"/>
</dbReference>
<accession>A0AA41ZAG3</accession>
<dbReference type="AlphaFoldDB" id="A0AA41ZAG3"/>
<dbReference type="EMBL" id="JANFAV010000008">
    <property type="protein sequence ID" value="MCW6535591.1"/>
    <property type="molecule type" value="Genomic_DNA"/>
</dbReference>
<reference evidence="1" key="1">
    <citation type="submission" date="2022-06" db="EMBL/GenBank/DDBJ databases">
        <title>Sphingomonas sp. nov. isolated from rhizosphere soil of tomato.</title>
        <authorList>
            <person name="Dong H."/>
            <person name="Gao R."/>
        </authorList>
    </citation>
    <scope>NUCLEOTIDE SEQUENCE</scope>
    <source>
        <strain evidence="1">MMSM24</strain>
    </source>
</reference>
<name>A0AA41ZAG3_9SPHN</name>
<evidence type="ECO:0000313" key="2">
    <source>
        <dbReference type="Proteomes" id="UP001165565"/>
    </source>
</evidence>
<dbReference type="SUPFAM" id="SSF56399">
    <property type="entry name" value="ADP-ribosylation"/>
    <property type="match status" value="1"/>
</dbReference>
<gene>
    <name evidence="1" type="ORF">NEE01_12455</name>
</gene>
<dbReference type="PANTHER" id="PTHR34129:SF1">
    <property type="entry name" value="DUF952 DOMAIN-CONTAINING PROTEIN"/>
    <property type="match status" value="1"/>
</dbReference>
<dbReference type="Gene3D" id="3.20.170.20">
    <property type="entry name" value="Protein of unknown function DUF952"/>
    <property type="match status" value="1"/>
</dbReference>
<dbReference type="RefSeq" id="WP_265269157.1">
    <property type="nucleotide sequence ID" value="NZ_JANFAV010000008.1"/>
</dbReference>
<protein>
    <submittedName>
        <fullName evidence="1">DUF952 domain-containing protein</fullName>
    </submittedName>
</protein>